<gene>
    <name evidence="6" type="ORF">H9824_01190</name>
</gene>
<accession>A0A9D1ZJI3</accession>
<organism evidence="6 7">
    <name type="scientific">Candidatus Bacteroides pullicola</name>
    <dbReference type="NCBI Taxonomy" id="2838475"/>
    <lineage>
        <taxon>Bacteria</taxon>
        <taxon>Pseudomonadati</taxon>
        <taxon>Bacteroidota</taxon>
        <taxon>Bacteroidia</taxon>
        <taxon>Bacteroidales</taxon>
        <taxon>Bacteroidaceae</taxon>
        <taxon>Bacteroides</taxon>
    </lineage>
</organism>
<proteinExistence type="predicted"/>
<feature type="domain" description="Alpha-N-acetylglucosaminidase N-terminal" evidence="4">
    <location>
        <begin position="21"/>
        <end position="98"/>
    </location>
</feature>
<dbReference type="Gene3D" id="3.30.379.10">
    <property type="entry name" value="Chitobiase/beta-hexosaminidase domain 2-like"/>
    <property type="match status" value="1"/>
</dbReference>
<comment type="caution">
    <text evidence="6">The sequence shown here is derived from an EMBL/GenBank/DDBJ whole genome shotgun (WGS) entry which is preliminary data.</text>
</comment>
<evidence type="ECO:0000313" key="6">
    <source>
        <dbReference type="EMBL" id="HIY87302.1"/>
    </source>
</evidence>
<feature type="chain" id="PRO_5039137508" evidence="2">
    <location>
        <begin position="20"/>
        <end position="717"/>
    </location>
</feature>
<dbReference type="Pfam" id="PF12971">
    <property type="entry name" value="NAGLU_N"/>
    <property type="match status" value="1"/>
</dbReference>
<dbReference type="GO" id="GO:0005975">
    <property type="term" value="P:carbohydrate metabolic process"/>
    <property type="evidence" value="ECO:0007669"/>
    <property type="project" value="UniProtKB-ARBA"/>
</dbReference>
<dbReference type="Gene3D" id="1.20.120.670">
    <property type="entry name" value="N-acetyl-b-d-glucoasminidase"/>
    <property type="match status" value="1"/>
</dbReference>
<dbReference type="InterPro" id="IPR029018">
    <property type="entry name" value="Hex-like_dom2"/>
</dbReference>
<reference evidence="6" key="1">
    <citation type="journal article" date="2021" name="PeerJ">
        <title>Extensive microbial diversity within the chicken gut microbiome revealed by metagenomics and culture.</title>
        <authorList>
            <person name="Gilroy R."/>
            <person name="Ravi A."/>
            <person name="Getino M."/>
            <person name="Pursley I."/>
            <person name="Horton D.L."/>
            <person name="Alikhan N.F."/>
            <person name="Baker D."/>
            <person name="Gharbi K."/>
            <person name="Hall N."/>
            <person name="Watson M."/>
            <person name="Adriaenssens E.M."/>
            <person name="Foster-Nyarko E."/>
            <person name="Jarju S."/>
            <person name="Secka A."/>
            <person name="Antonio M."/>
            <person name="Oren A."/>
            <person name="Chaudhuri R.R."/>
            <person name="La Ragione R."/>
            <person name="Hildebrand F."/>
            <person name="Pallen M.J."/>
        </authorList>
    </citation>
    <scope>NUCLEOTIDE SEQUENCE</scope>
    <source>
        <strain evidence="6">Gambia2-208</strain>
    </source>
</reference>
<evidence type="ECO:0000256" key="2">
    <source>
        <dbReference type="SAM" id="SignalP"/>
    </source>
</evidence>
<name>A0A9D1ZJI3_9BACE</name>
<dbReference type="PANTHER" id="PTHR12872">
    <property type="entry name" value="ALPHA-N-ACETYLGLUCOSAMINIDASE"/>
    <property type="match status" value="1"/>
</dbReference>
<dbReference type="Gene3D" id="3.20.20.80">
    <property type="entry name" value="Glycosidases"/>
    <property type="match status" value="1"/>
</dbReference>
<dbReference type="GO" id="GO:0016787">
    <property type="term" value="F:hydrolase activity"/>
    <property type="evidence" value="ECO:0007669"/>
    <property type="project" value="UniProtKB-KW"/>
</dbReference>
<dbReference type="InterPro" id="IPR007781">
    <property type="entry name" value="NAGLU"/>
</dbReference>
<dbReference type="InterPro" id="IPR024732">
    <property type="entry name" value="NAGLU_C"/>
</dbReference>
<dbReference type="PANTHER" id="PTHR12872:SF1">
    <property type="entry name" value="ALPHA-N-ACETYLGLUCOSAMINIDASE"/>
    <property type="match status" value="1"/>
</dbReference>
<protein>
    <submittedName>
        <fullName evidence="6">Alpha-N-acetylglucosaminidase</fullName>
    </submittedName>
</protein>
<feature type="domain" description="Alpha-N-acetylglucosaminidase C-terminal" evidence="5">
    <location>
        <begin position="448"/>
        <end position="713"/>
    </location>
</feature>
<sequence>MRKLFLSFAFCLVVVLAQASPITGLLERIDPGASGKFKIELQRGDTDFFELDQAGNRVVVRGNNYVSIATGIHWYLKYHAGIHLSWNSMKAQLPDVLPPVPRKERHETALQDRYYLNYCTHSYSMAFWDWARWEQEIDWMALHGINLPLALVGADTVWRNVLLKLGYTKDEANAFIAGPAFQAWWLMNNLEGWGGPNSDQWYEDRVALQKKILKRMREYGIRPVLPGYSGMLPHDAKEKLGVNVTDPGQWNGFHRPAFLQPTDERFQEIASLYYKEMNRLFGKADYYCMDPFHEGGSVKGVDLEATGRAIRDAMKRNNPKAVWVVQAWGANPRPQMMKGVPQGDMLVLDLYSESRPQWGDPSSSWYRKNGFDGHEWLYCMLLNYGGNVGLHGKMAHVIDEFYKAKESPFGTTLRGVGLTPEGIENNPVMYELVTELPWREARFTKDEWLAGYLKARYGKADARVLEAWTLLSNTIYACPDESTQQGTHESVLCARPSLQAYQVSTWSEMSDYYEPMDIIRAAGILLEHAEEFRGNNNFEYDLVDVVRQAVAEKGRLVYPVVVSAFKAGDKELFAAASRRFLDLILLQDKLLATRPEFKVGHWIDRARALGHTPEEKDRYEWNARVQITTWGNRVTADDGGLHDYAHKEWNGLLRDFYYMRWKTYFDGLARQLEGEAPQTIDFYALEEAWTLRHNTYSAEPEGDVLDTAREVYEEIAR</sequence>
<dbReference type="EMBL" id="DXCV01000012">
    <property type="protein sequence ID" value="HIY87302.1"/>
    <property type="molecule type" value="Genomic_DNA"/>
</dbReference>
<feature type="signal peptide" evidence="2">
    <location>
        <begin position="1"/>
        <end position="19"/>
    </location>
</feature>
<dbReference type="Proteomes" id="UP000886851">
    <property type="component" value="Unassembled WGS sequence"/>
</dbReference>
<evidence type="ECO:0000256" key="1">
    <source>
        <dbReference type="ARBA" id="ARBA00022801"/>
    </source>
</evidence>
<reference evidence="6" key="2">
    <citation type="submission" date="2021-04" db="EMBL/GenBank/DDBJ databases">
        <authorList>
            <person name="Gilroy R."/>
        </authorList>
    </citation>
    <scope>NUCLEOTIDE SEQUENCE</scope>
    <source>
        <strain evidence="6">Gambia2-208</strain>
    </source>
</reference>
<dbReference type="AlphaFoldDB" id="A0A9D1ZJI3"/>
<evidence type="ECO:0000259" key="5">
    <source>
        <dbReference type="Pfam" id="PF12972"/>
    </source>
</evidence>
<dbReference type="Pfam" id="PF12972">
    <property type="entry name" value="NAGLU_C"/>
    <property type="match status" value="1"/>
</dbReference>
<evidence type="ECO:0000313" key="7">
    <source>
        <dbReference type="Proteomes" id="UP000886851"/>
    </source>
</evidence>
<evidence type="ECO:0000259" key="4">
    <source>
        <dbReference type="Pfam" id="PF12971"/>
    </source>
</evidence>
<keyword evidence="1" id="KW-0378">Hydrolase</keyword>
<keyword evidence="2" id="KW-0732">Signal</keyword>
<dbReference type="InterPro" id="IPR024240">
    <property type="entry name" value="NAGLU_N"/>
</dbReference>
<dbReference type="InterPro" id="IPR024733">
    <property type="entry name" value="NAGLU_tim-barrel"/>
</dbReference>
<feature type="domain" description="Alpha-N-acetylglucosaminidase tim-barrel" evidence="3">
    <location>
        <begin position="113"/>
        <end position="439"/>
    </location>
</feature>
<evidence type="ECO:0000259" key="3">
    <source>
        <dbReference type="Pfam" id="PF05089"/>
    </source>
</evidence>
<dbReference type="Pfam" id="PF05089">
    <property type="entry name" value="NAGLU"/>
    <property type="match status" value="1"/>
</dbReference>